<evidence type="ECO:0000256" key="14">
    <source>
        <dbReference type="PROSITE-ProRule" id="PRU01360"/>
    </source>
</evidence>
<keyword evidence="6 14" id="KW-0812">Transmembrane</keyword>
<keyword evidence="21" id="KW-1185">Reference proteome</keyword>
<evidence type="ECO:0000256" key="5">
    <source>
        <dbReference type="ARBA" id="ARBA00022496"/>
    </source>
</evidence>
<keyword evidence="11 14" id="KW-0472">Membrane</keyword>
<keyword evidence="5" id="KW-0410">Iron transport</keyword>
<dbReference type="RefSeq" id="WP_036756816.1">
    <property type="nucleotide sequence ID" value="NZ_JAGSGC010000022.1"/>
</dbReference>
<comment type="caution">
    <text evidence="20">The sequence shown here is derived from an EMBL/GenBank/DDBJ whole genome shotgun (WGS) entry which is preliminary data.</text>
</comment>
<keyword evidence="8" id="KW-0408">Iron</keyword>
<proteinExistence type="inferred from homology"/>
<evidence type="ECO:0000256" key="13">
    <source>
        <dbReference type="ARBA" id="ARBA00023237"/>
    </source>
</evidence>
<evidence type="ECO:0000256" key="10">
    <source>
        <dbReference type="ARBA" id="ARBA00023077"/>
    </source>
</evidence>
<dbReference type="InterPro" id="IPR010917">
    <property type="entry name" value="TonB_rcpt_CS"/>
</dbReference>
<feature type="short sequence motif" description="TonB C-terminal box" evidence="15">
    <location>
        <begin position="654"/>
        <end position="671"/>
    </location>
</feature>
<evidence type="ECO:0000256" key="7">
    <source>
        <dbReference type="ARBA" id="ARBA00022729"/>
    </source>
</evidence>
<protein>
    <submittedName>
        <fullName evidence="20">Ligand-gated channel</fullName>
    </submittedName>
</protein>
<accession>A0A066RQZ6</accession>
<evidence type="ECO:0000256" key="15">
    <source>
        <dbReference type="PROSITE-ProRule" id="PRU10144"/>
    </source>
</evidence>
<dbReference type="GO" id="GO:0009279">
    <property type="term" value="C:cell outer membrane"/>
    <property type="evidence" value="ECO:0007669"/>
    <property type="project" value="UniProtKB-SubCell"/>
</dbReference>
<dbReference type="SUPFAM" id="SSF56935">
    <property type="entry name" value="Porins"/>
    <property type="match status" value="1"/>
</dbReference>
<dbReference type="CDD" id="cd01347">
    <property type="entry name" value="ligand_gated_channel"/>
    <property type="match status" value="1"/>
</dbReference>
<dbReference type="InterPro" id="IPR010105">
    <property type="entry name" value="TonB_sidphr_rcpt"/>
</dbReference>
<evidence type="ECO:0000256" key="2">
    <source>
        <dbReference type="ARBA" id="ARBA00009810"/>
    </source>
</evidence>
<keyword evidence="3 14" id="KW-0813">Transport</keyword>
<keyword evidence="9" id="KW-0406">Ion transport</keyword>
<keyword evidence="10 16" id="KW-0798">TonB box</keyword>
<keyword evidence="7" id="KW-0732">Signal</keyword>
<reference evidence="20 21" key="1">
    <citation type="submission" date="2014-04" db="EMBL/GenBank/DDBJ databases">
        <title>Draft genome sequence of Photobacterium halotolerans S2753: a solonamide, ngercheumicin and holomycin producer.</title>
        <authorList>
            <person name="Machado H.R."/>
            <person name="Gram L."/>
        </authorList>
    </citation>
    <scope>NUCLEOTIDE SEQUENCE [LARGE SCALE GENOMIC DNA]</scope>
    <source>
        <strain evidence="20 21">S2753</strain>
    </source>
</reference>
<evidence type="ECO:0000256" key="9">
    <source>
        <dbReference type="ARBA" id="ARBA00023065"/>
    </source>
</evidence>
<evidence type="ECO:0000256" key="4">
    <source>
        <dbReference type="ARBA" id="ARBA00022452"/>
    </source>
</evidence>
<dbReference type="InterPro" id="IPR037066">
    <property type="entry name" value="Plug_dom_sf"/>
</dbReference>
<dbReference type="InterPro" id="IPR012910">
    <property type="entry name" value="Plug_dom"/>
</dbReference>
<feature type="domain" description="TonB-dependent receptor-like beta-barrel" evidence="18">
    <location>
        <begin position="237"/>
        <end position="634"/>
    </location>
</feature>
<comment type="similarity">
    <text evidence="2 14 16">Belongs to the TonB-dependent receptor family.</text>
</comment>
<evidence type="ECO:0000256" key="1">
    <source>
        <dbReference type="ARBA" id="ARBA00004571"/>
    </source>
</evidence>
<evidence type="ECO:0000256" key="12">
    <source>
        <dbReference type="ARBA" id="ARBA00023170"/>
    </source>
</evidence>
<evidence type="ECO:0000313" key="21">
    <source>
        <dbReference type="Proteomes" id="UP000027192"/>
    </source>
</evidence>
<keyword evidence="13 14" id="KW-0998">Cell outer membrane</keyword>
<dbReference type="PANTHER" id="PTHR30069">
    <property type="entry name" value="TONB-DEPENDENT OUTER MEMBRANE RECEPTOR"/>
    <property type="match status" value="1"/>
</dbReference>
<dbReference type="InterPro" id="IPR036942">
    <property type="entry name" value="Beta-barrel_TonB_sf"/>
</dbReference>
<keyword evidence="4 14" id="KW-1134">Transmembrane beta strand</keyword>
<dbReference type="Pfam" id="PF07715">
    <property type="entry name" value="Plug"/>
    <property type="match status" value="1"/>
</dbReference>
<organism evidence="20 21">
    <name type="scientific">Photobacterium galatheae</name>
    <dbReference type="NCBI Taxonomy" id="1654360"/>
    <lineage>
        <taxon>Bacteria</taxon>
        <taxon>Pseudomonadati</taxon>
        <taxon>Pseudomonadota</taxon>
        <taxon>Gammaproteobacteria</taxon>
        <taxon>Vibrionales</taxon>
        <taxon>Vibrionaceae</taxon>
        <taxon>Photobacterium</taxon>
    </lineage>
</organism>
<gene>
    <name evidence="20" type="ORF">EA58_20360</name>
</gene>
<evidence type="ECO:0000256" key="8">
    <source>
        <dbReference type="ARBA" id="ARBA00023004"/>
    </source>
</evidence>
<feature type="compositionally biased region" description="Polar residues" evidence="17">
    <location>
        <begin position="262"/>
        <end position="274"/>
    </location>
</feature>
<dbReference type="Gene3D" id="2.170.130.10">
    <property type="entry name" value="TonB-dependent receptor, plug domain"/>
    <property type="match status" value="1"/>
</dbReference>
<dbReference type="InterPro" id="IPR000531">
    <property type="entry name" value="Beta-barrel_TonB"/>
</dbReference>
<dbReference type="PANTHER" id="PTHR30069:SF41">
    <property type="entry name" value="HEME_HEMOPEXIN UTILIZATION PROTEIN C"/>
    <property type="match status" value="1"/>
</dbReference>
<dbReference type="GO" id="GO:0044718">
    <property type="term" value="P:siderophore transmembrane transport"/>
    <property type="evidence" value="ECO:0007669"/>
    <property type="project" value="TreeGrafter"/>
</dbReference>
<dbReference type="NCBIfam" id="TIGR01783">
    <property type="entry name" value="TonB-siderophor"/>
    <property type="match status" value="1"/>
</dbReference>
<dbReference type="PROSITE" id="PS01156">
    <property type="entry name" value="TONB_DEPENDENT_REC_2"/>
    <property type="match status" value="1"/>
</dbReference>
<dbReference type="InterPro" id="IPR039426">
    <property type="entry name" value="TonB-dep_rcpt-like"/>
</dbReference>
<dbReference type="EMBL" id="JMIB01000043">
    <property type="protein sequence ID" value="KDM89808.1"/>
    <property type="molecule type" value="Genomic_DNA"/>
</dbReference>
<evidence type="ECO:0000259" key="18">
    <source>
        <dbReference type="Pfam" id="PF00593"/>
    </source>
</evidence>
<dbReference type="STRING" id="1654360.EA58_20360"/>
<evidence type="ECO:0000256" key="6">
    <source>
        <dbReference type="ARBA" id="ARBA00022692"/>
    </source>
</evidence>
<feature type="domain" description="TonB-dependent receptor plug" evidence="19">
    <location>
        <begin position="50"/>
        <end position="143"/>
    </location>
</feature>
<dbReference type="GO" id="GO:0038023">
    <property type="term" value="F:signaling receptor activity"/>
    <property type="evidence" value="ECO:0007669"/>
    <property type="project" value="InterPro"/>
</dbReference>
<evidence type="ECO:0000313" key="20">
    <source>
        <dbReference type="EMBL" id="KDM89808.1"/>
    </source>
</evidence>
<dbReference type="Pfam" id="PF00593">
    <property type="entry name" value="TonB_dep_Rec_b-barrel"/>
    <property type="match status" value="1"/>
</dbReference>
<dbReference type="PROSITE" id="PS52016">
    <property type="entry name" value="TONB_DEPENDENT_REC_3"/>
    <property type="match status" value="1"/>
</dbReference>
<sequence>MFNDQHFDVSPFRVSTLSITIATLLSVPFQTLAAEQEKHLDEVVVWGAKVSSSSEFITDEDISVRQADHLSDLLRDIPGVDVGGTHSVNQRINIRGLGETDLDIRLDGASQYANMFHHVGNLTLNPDIIQAVDVQVGANSVLNHGLGGSVMFETKSAKDLLRPGELYGARFFAGYGSNAFTQGSLSLYGQLTESLDALFYAYQIDRDNFKDGNGKETLGYDGTVDDMMLKLGWEPAANQRLQFTYDRYRDKGDYNPRPDMSTAANNGLTQDQLTPTHYDRDTFSARYHLNQGDVLDLSVTLYQNQIQLKRDESSLMPWPPNRQSVNTAENINTGTTILAVSSVNLGNTQHTFRYGGEGNIQDSKSQYGAQPKMKETFTAWALYLEDSIQITDAFTVTPGLRYDAVDRDALTGDKTFDDVNWALAADYDVTENLTLFASTRSLFKAPPLLETFVNFQDVTFLAEDIKPETGQNTQGGLRWNYHQGLSSYGSTLTVFKTQLDDYLADRYSDGKYIFFNNGDAEIEGFEASFYYGYDALMAKLSYAKADNKNTTNNTPIIASNGRSSDVGDSIGLALDYSLYDYDLYLGYRGQFVLEEDNVLPGTPVKDSYDVHNIYAQWAPQQIDGLVVTFGIDNLFDAAYVSHASRSGTARGLNTADLEPGRNIKISASYQF</sequence>
<dbReference type="Proteomes" id="UP000027192">
    <property type="component" value="Unassembled WGS sequence"/>
</dbReference>
<evidence type="ECO:0000256" key="3">
    <source>
        <dbReference type="ARBA" id="ARBA00022448"/>
    </source>
</evidence>
<evidence type="ECO:0000256" key="17">
    <source>
        <dbReference type="SAM" id="MobiDB-lite"/>
    </source>
</evidence>
<dbReference type="Gene3D" id="2.40.170.20">
    <property type="entry name" value="TonB-dependent receptor, beta-barrel domain"/>
    <property type="match status" value="1"/>
</dbReference>
<feature type="region of interest" description="Disordered" evidence="17">
    <location>
        <begin position="255"/>
        <end position="274"/>
    </location>
</feature>
<dbReference type="OrthoDB" id="9760494at2"/>
<comment type="subcellular location">
    <subcellularLocation>
        <location evidence="1 14">Cell outer membrane</location>
        <topology evidence="1 14">Multi-pass membrane protein</topology>
    </subcellularLocation>
</comment>
<name>A0A066RQZ6_9GAMM</name>
<evidence type="ECO:0000259" key="19">
    <source>
        <dbReference type="Pfam" id="PF07715"/>
    </source>
</evidence>
<evidence type="ECO:0000256" key="11">
    <source>
        <dbReference type="ARBA" id="ARBA00023136"/>
    </source>
</evidence>
<keyword evidence="12" id="KW-0675">Receptor</keyword>
<dbReference type="AlphaFoldDB" id="A0A066RQZ6"/>
<evidence type="ECO:0000256" key="16">
    <source>
        <dbReference type="RuleBase" id="RU003357"/>
    </source>
</evidence>
<dbReference type="GO" id="GO:0015344">
    <property type="term" value="F:siderophore uptake transmembrane transporter activity"/>
    <property type="evidence" value="ECO:0007669"/>
    <property type="project" value="TreeGrafter"/>
</dbReference>